<comment type="caution">
    <text evidence="4">The sequence shown here is derived from an EMBL/GenBank/DDBJ whole genome shotgun (WGS) entry which is preliminary data.</text>
</comment>
<keyword evidence="5" id="KW-1185">Reference proteome</keyword>
<dbReference type="PANTHER" id="PTHR45623">
    <property type="entry name" value="CHROMODOMAIN-HELICASE-DNA-BINDING PROTEIN 3-RELATED-RELATED"/>
    <property type="match status" value="1"/>
</dbReference>
<dbReference type="Proteomes" id="UP001352852">
    <property type="component" value="Unassembled WGS sequence"/>
</dbReference>
<dbReference type="Pfam" id="PF00176">
    <property type="entry name" value="SNF2-rel_dom"/>
    <property type="match status" value="1"/>
</dbReference>
<feature type="domain" description="SNF2 N-terminal" evidence="3">
    <location>
        <begin position="16"/>
        <end position="62"/>
    </location>
</feature>
<comment type="subcellular location">
    <subcellularLocation>
        <location evidence="1">Nucleus</location>
    </subcellularLocation>
</comment>
<dbReference type="InterPro" id="IPR038718">
    <property type="entry name" value="SNF2-like_sf"/>
</dbReference>
<dbReference type="Gene3D" id="3.40.50.10810">
    <property type="entry name" value="Tandem AAA-ATPase domain"/>
    <property type="match status" value="1"/>
</dbReference>
<gene>
    <name evidence="4" type="primary">CHD4_2</name>
    <name evidence="4" type="ORF">CHARACLAT_010893</name>
</gene>
<evidence type="ECO:0000259" key="3">
    <source>
        <dbReference type="Pfam" id="PF00176"/>
    </source>
</evidence>
<evidence type="ECO:0000256" key="1">
    <source>
        <dbReference type="ARBA" id="ARBA00004123"/>
    </source>
</evidence>
<dbReference type="PANTHER" id="PTHR45623:SF22">
    <property type="entry name" value="CHROMODOMAIN-HELICASE-DNA-BINDING PROTEIN 4"/>
    <property type="match status" value="1"/>
</dbReference>
<proteinExistence type="predicted"/>
<dbReference type="InterPro" id="IPR000330">
    <property type="entry name" value="SNF2_N"/>
</dbReference>
<accession>A0ABU7DG09</accession>
<evidence type="ECO:0000313" key="4">
    <source>
        <dbReference type="EMBL" id="MED6273892.1"/>
    </source>
</evidence>
<keyword evidence="2" id="KW-0539">Nucleus</keyword>
<reference evidence="4 5" key="1">
    <citation type="submission" date="2021-06" db="EMBL/GenBank/DDBJ databases">
        <authorList>
            <person name="Palmer J.M."/>
        </authorList>
    </citation>
    <scope>NUCLEOTIDE SEQUENCE [LARGE SCALE GENOMIC DNA]</scope>
    <source>
        <strain evidence="4 5">CL_MEX2019</strain>
        <tissue evidence="4">Muscle</tissue>
    </source>
</reference>
<protein>
    <submittedName>
        <fullName evidence="4">Choline dehydrogenase 4</fullName>
    </submittedName>
</protein>
<dbReference type="EMBL" id="JAHUTJ010025298">
    <property type="protein sequence ID" value="MED6273892.1"/>
    <property type="molecule type" value="Genomic_DNA"/>
</dbReference>
<evidence type="ECO:0000313" key="5">
    <source>
        <dbReference type="Proteomes" id="UP001352852"/>
    </source>
</evidence>
<name>A0ABU7DG09_9TELE</name>
<sequence length="89" mass="10472">MLIVKDGSTQGPSKGQSLVFVPLFTIINWEREFEMWAPNMYVVTYVGDNNSRAVMRENKFFFENNAIQGCRKTSRMKLRMEMLESFSEY</sequence>
<evidence type="ECO:0000256" key="2">
    <source>
        <dbReference type="ARBA" id="ARBA00023242"/>
    </source>
</evidence>
<organism evidence="4 5">
    <name type="scientific">Characodon lateralis</name>
    <dbReference type="NCBI Taxonomy" id="208331"/>
    <lineage>
        <taxon>Eukaryota</taxon>
        <taxon>Metazoa</taxon>
        <taxon>Chordata</taxon>
        <taxon>Craniata</taxon>
        <taxon>Vertebrata</taxon>
        <taxon>Euteleostomi</taxon>
        <taxon>Actinopterygii</taxon>
        <taxon>Neopterygii</taxon>
        <taxon>Teleostei</taxon>
        <taxon>Neoteleostei</taxon>
        <taxon>Acanthomorphata</taxon>
        <taxon>Ovalentaria</taxon>
        <taxon>Atherinomorphae</taxon>
        <taxon>Cyprinodontiformes</taxon>
        <taxon>Goodeidae</taxon>
        <taxon>Characodon</taxon>
    </lineage>
</organism>